<feature type="repeat" description="WD" evidence="4">
    <location>
        <begin position="271"/>
        <end position="302"/>
    </location>
</feature>
<dbReference type="Pfam" id="PF00400">
    <property type="entry name" value="WD40"/>
    <property type="match status" value="1"/>
</dbReference>
<evidence type="ECO:0000256" key="2">
    <source>
        <dbReference type="ARBA" id="ARBA00017835"/>
    </source>
</evidence>
<dbReference type="InterPro" id="IPR015943">
    <property type="entry name" value="WD40/YVTN_repeat-like_dom_sf"/>
</dbReference>
<dbReference type="PROSITE" id="PS50082">
    <property type="entry name" value="WD_REPEATS_2"/>
    <property type="match status" value="1"/>
</dbReference>
<evidence type="ECO:0000256" key="3">
    <source>
        <dbReference type="ARBA" id="ARBA00029631"/>
    </source>
</evidence>
<comment type="caution">
    <text evidence="5">The sequence shown here is derived from an EMBL/GenBank/DDBJ whole genome shotgun (WGS) entry which is preliminary data.</text>
</comment>
<dbReference type="PROSITE" id="PS50294">
    <property type="entry name" value="WD_REPEATS_REGION"/>
    <property type="match status" value="1"/>
</dbReference>
<feature type="non-terminal residue" evidence="5">
    <location>
        <position position="478"/>
    </location>
</feature>
<evidence type="ECO:0000313" key="5">
    <source>
        <dbReference type="EMBL" id="CAK9053877.1"/>
    </source>
</evidence>
<keyword evidence="6" id="KW-1185">Reference proteome</keyword>
<dbReference type="SUPFAM" id="SSF50978">
    <property type="entry name" value="WD40 repeat-like"/>
    <property type="match status" value="1"/>
</dbReference>
<sequence length="478" mass="52572">QLVTGDLKGALRVWDSQLRRARAVREQAHSGAFGVMHVAQVSDREVASQGRDGFVRIWDLASIAVGDPVVELDTGSHGFCRASFHKSLVACTDDDARPVVLWDVKAGKRWAVDPPDADHGMLMAVRLSEDVGSARLYVHALYENGMLCTLDVQEQAWLDDMALKVQDKVPIGMDACFSAAKSRLMGLSCGADPFVTAFRADYGSKMSCKQVARVPLSGKTLDNADAADLGLDRRGCSVVRVRPDLRIFACGKWDGSVRLYDWHRMQYLGKLEHHSKSVQDIAFSADSTALAVAAEDGHVSMWRPCARRQALPLCTAEEDDDLDSAAREAREQRERRSQDDIFRDTPLRLLGYANEVGEAFRPVLPRFVRPSYAVAFSYVLADTGHKMASVEADRVRAGADTLVWQTFASVLLPGLLINRVVWVAQGAVNALPTGKLISAPVKRWAPVALGLGTIPFIVKPIDDFVHVAMDKSFRKIFP</sequence>
<keyword evidence="4" id="KW-0853">WD repeat</keyword>
<feature type="non-terminal residue" evidence="5">
    <location>
        <position position="1"/>
    </location>
</feature>
<dbReference type="InterPro" id="IPR001680">
    <property type="entry name" value="WD40_rpt"/>
</dbReference>
<dbReference type="InterPro" id="IPR036322">
    <property type="entry name" value="WD40_repeat_dom_sf"/>
</dbReference>
<accession>A0ABP0MQV9</accession>
<proteinExistence type="inferred from homology"/>
<dbReference type="EMBL" id="CAXAMM010023594">
    <property type="protein sequence ID" value="CAK9053877.1"/>
    <property type="molecule type" value="Genomic_DNA"/>
</dbReference>
<evidence type="ECO:0000313" key="6">
    <source>
        <dbReference type="Proteomes" id="UP001642464"/>
    </source>
</evidence>
<dbReference type="InterPro" id="IPR019560">
    <property type="entry name" value="Mitochondrial_18_kDa_protein"/>
</dbReference>
<dbReference type="PANTHER" id="PTHR11001">
    <property type="entry name" value="MITOCHONDRIAL FISSION PROCESS PROTEIN 1"/>
    <property type="match status" value="1"/>
</dbReference>
<evidence type="ECO:0000256" key="4">
    <source>
        <dbReference type="PROSITE-ProRule" id="PRU00221"/>
    </source>
</evidence>
<gene>
    <name evidence="5" type="ORF">SCF082_LOCUS29321</name>
</gene>
<evidence type="ECO:0000256" key="1">
    <source>
        <dbReference type="ARBA" id="ARBA00009224"/>
    </source>
</evidence>
<dbReference type="Proteomes" id="UP001642464">
    <property type="component" value="Unassembled WGS sequence"/>
</dbReference>
<reference evidence="5 6" key="1">
    <citation type="submission" date="2024-02" db="EMBL/GenBank/DDBJ databases">
        <authorList>
            <person name="Chen Y."/>
            <person name="Shah S."/>
            <person name="Dougan E. K."/>
            <person name="Thang M."/>
            <person name="Chan C."/>
        </authorList>
    </citation>
    <scope>NUCLEOTIDE SEQUENCE [LARGE SCALE GENOMIC DNA]</scope>
</reference>
<dbReference type="SMART" id="SM00320">
    <property type="entry name" value="WD40"/>
    <property type="match status" value="4"/>
</dbReference>
<protein>
    <recommendedName>
        <fullName evidence="2">Mitochondrial fission process protein 1</fullName>
    </recommendedName>
    <alternativeName>
        <fullName evidence="3">Mitochondrial 18 kDa protein</fullName>
    </alternativeName>
</protein>
<organism evidence="5 6">
    <name type="scientific">Durusdinium trenchii</name>
    <dbReference type="NCBI Taxonomy" id="1381693"/>
    <lineage>
        <taxon>Eukaryota</taxon>
        <taxon>Sar</taxon>
        <taxon>Alveolata</taxon>
        <taxon>Dinophyceae</taxon>
        <taxon>Suessiales</taxon>
        <taxon>Symbiodiniaceae</taxon>
        <taxon>Durusdinium</taxon>
    </lineage>
</organism>
<dbReference type="Gene3D" id="2.130.10.10">
    <property type="entry name" value="YVTN repeat-like/Quinoprotein amine dehydrogenase"/>
    <property type="match status" value="2"/>
</dbReference>
<name>A0ABP0MQV9_9DINO</name>
<comment type="similarity">
    <text evidence="1">Belongs to the MTFP1 family.</text>
</comment>
<dbReference type="PANTHER" id="PTHR11001:SF2">
    <property type="entry name" value="MITOCHONDRIAL FISSION PROCESS PROTEIN 1"/>
    <property type="match status" value="1"/>
</dbReference>
<dbReference type="Pfam" id="PF10558">
    <property type="entry name" value="MTP18"/>
    <property type="match status" value="2"/>
</dbReference>